<dbReference type="InterPro" id="IPR027584">
    <property type="entry name" value="TrbK_RP4"/>
</dbReference>
<sequence length="103" mass="11657">MASPIWTLSPLLALALTDCGMPQWPKASEENCKLVNVTRMANPSWRADSKQFCNSTPRTAQLVEPLEWLALPHGKRVVFHREAANAQRMGYMPNPRDWLSINP</sequence>
<keyword evidence="1" id="KW-0614">Plasmid</keyword>
<dbReference type="Proteomes" id="UP001162800">
    <property type="component" value="Plasmid unnamed1"/>
</dbReference>
<gene>
    <name evidence="1" type="primary">trbK</name>
    <name evidence="1" type="ORF">M9799_17290</name>
</gene>
<evidence type="ECO:0000313" key="2">
    <source>
        <dbReference type="Proteomes" id="UP001162800"/>
    </source>
</evidence>
<dbReference type="NCBIfam" id="TIGR04359">
    <property type="entry name" value="TrbK_RP4"/>
    <property type="match status" value="1"/>
</dbReference>
<dbReference type="RefSeq" id="WP_231044872.1">
    <property type="nucleotide sequence ID" value="NZ_CP106882.1"/>
</dbReference>
<geneLocation type="plasmid" evidence="1 2">
    <name>unnamed1</name>
</geneLocation>
<evidence type="ECO:0000313" key="1">
    <source>
        <dbReference type="EMBL" id="UYG53691.1"/>
    </source>
</evidence>
<organism evidence="1 2">
    <name type="scientific">Comamonas endophytica</name>
    <dbReference type="NCBI Taxonomy" id="2949090"/>
    <lineage>
        <taxon>Bacteria</taxon>
        <taxon>Pseudomonadati</taxon>
        <taxon>Pseudomonadota</taxon>
        <taxon>Betaproteobacteria</taxon>
        <taxon>Burkholderiales</taxon>
        <taxon>Comamonadaceae</taxon>
        <taxon>Comamonas</taxon>
    </lineage>
</organism>
<reference evidence="1" key="1">
    <citation type="submission" date="2022-09" db="EMBL/GenBank/DDBJ databases">
        <title>The complete genome of Acidovorax sp. 5MLIR.</title>
        <authorList>
            <person name="Liu L."/>
            <person name="Yue J."/>
            <person name="Yang F."/>
            <person name="Yuan J."/>
            <person name="Li L."/>
        </authorList>
    </citation>
    <scope>NUCLEOTIDE SEQUENCE</scope>
    <source>
        <strain evidence="1">5MLIR</strain>
        <plasmid evidence="1">unnamed1</plasmid>
    </source>
</reference>
<accession>A0ABY6GFL2</accession>
<keyword evidence="2" id="KW-1185">Reference proteome</keyword>
<keyword evidence="1" id="KW-0449">Lipoprotein</keyword>
<proteinExistence type="predicted"/>
<name>A0ABY6GFL2_9BURK</name>
<dbReference type="EMBL" id="CP106882">
    <property type="protein sequence ID" value="UYG53691.1"/>
    <property type="molecule type" value="Genomic_DNA"/>
</dbReference>
<protein>
    <submittedName>
        <fullName evidence="1">Entry exclusion lipoprotein TrbK</fullName>
    </submittedName>
</protein>